<reference evidence="2" key="1">
    <citation type="submission" date="2016-01" db="EMBL/GenBank/DDBJ databases">
        <title>Complete genome of Planococcus rifietoensis type strain M8.</title>
        <authorList>
            <person name="See-Too W.S."/>
        </authorList>
    </citation>
    <scope>NUCLEOTIDE SEQUENCE [LARGE SCALE GENOMIC DNA]</scope>
    <source>
        <strain evidence="2">M8</strain>
    </source>
</reference>
<keyword evidence="3" id="KW-1185">Reference proteome</keyword>
<dbReference type="RefSeq" id="WP_058382365.1">
    <property type="nucleotide sequence ID" value="NZ_CP013659.2"/>
</dbReference>
<dbReference type="Proteomes" id="UP000067683">
    <property type="component" value="Chromosome"/>
</dbReference>
<feature type="transmembrane region" description="Helical" evidence="1">
    <location>
        <begin position="306"/>
        <end position="327"/>
    </location>
</feature>
<dbReference type="KEGG" id="prt:AUC31_10830"/>
<organism evidence="2 3">
    <name type="scientific">Planococcus rifietoensis</name>
    <dbReference type="NCBI Taxonomy" id="200991"/>
    <lineage>
        <taxon>Bacteria</taxon>
        <taxon>Bacillati</taxon>
        <taxon>Bacillota</taxon>
        <taxon>Bacilli</taxon>
        <taxon>Bacillales</taxon>
        <taxon>Caryophanaceae</taxon>
        <taxon>Planococcus</taxon>
    </lineage>
</organism>
<feature type="transmembrane region" description="Helical" evidence="1">
    <location>
        <begin position="80"/>
        <end position="106"/>
    </location>
</feature>
<dbReference type="AlphaFoldDB" id="A0A0U2YVR8"/>
<feature type="transmembrane region" description="Helical" evidence="1">
    <location>
        <begin position="265"/>
        <end position="286"/>
    </location>
</feature>
<evidence type="ECO:0000313" key="3">
    <source>
        <dbReference type="Proteomes" id="UP000067683"/>
    </source>
</evidence>
<evidence type="ECO:0000256" key="1">
    <source>
        <dbReference type="SAM" id="Phobius"/>
    </source>
</evidence>
<proteinExistence type="predicted"/>
<dbReference type="EMBL" id="CP013659">
    <property type="protein sequence ID" value="ALS75662.1"/>
    <property type="molecule type" value="Genomic_DNA"/>
</dbReference>
<name>A0A0U2YVR8_9BACL</name>
<dbReference type="STRING" id="200991.AUC31_10830"/>
<feature type="transmembrane region" description="Helical" evidence="1">
    <location>
        <begin position="194"/>
        <end position="214"/>
    </location>
</feature>
<feature type="transmembrane region" description="Helical" evidence="1">
    <location>
        <begin position="118"/>
        <end position="143"/>
    </location>
</feature>
<dbReference type="OrthoDB" id="116789at2"/>
<keyword evidence="1" id="KW-0812">Transmembrane</keyword>
<evidence type="ECO:0000313" key="2">
    <source>
        <dbReference type="EMBL" id="ALS75662.1"/>
    </source>
</evidence>
<feature type="transmembrane region" description="Helical" evidence="1">
    <location>
        <begin position="234"/>
        <end position="253"/>
    </location>
</feature>
<sequence>MKLSERYIRAVLERLPQEKRQDAEKDLRSKLSERLTADSSESEERAVLQEFGHPALMAEHYGKVRRYLIGPRYFDLYVRLLRLVIPLAVLITLIVVTIVGIVSGIGQDETLITVLGSLIGNIISAIFNTIMQTLFWITLVVAVMDWADKSGVETPLGLTMGEWTPDDLKEWGGQEALLEPVEAKVAKSQIFGSLIWMVIWTTVYFNADKVLGIYTDDGEGLRFQMAVFNQDVLLSYWPFIALVIVLELSLGIWQWRAGYWNYRLATFNAAVQTVSVLVFILIFINSELLNPEFRQFLTATFGGTNALTWIFGGILIIMIVGALSDIIQGYRRAAKRRELSKTALH</sequence>
<gene>
    <name evidence="2" type="ORF">AUC31_10830</name>
</gene>
<protein>
    <submittedName>
        <fullName evidence="2">Uncharacterized protein</fullName>
    </submittedName>
</protein>
<accession>A0A0U2YVR8</accession>
<keyword evidence="1" id="KW-1133">Transmembrane helix</keyword>
<keyword evidence="1" id="KW-0472">Membrane</keyword>